<evidence type="ECO:0000313" key="3">
    <source>
        <dbReference type="EMBL" id="ETX15560.1"/>
    </source>
</evidence>
<evidence type="ECO:0000259" key="2">
    <source>
        <dbReference type="Pfam" id="PF00892"/>
    </source>
</evidence>
<dbReference type="Pfam" id="PF00892">
    <property type="entry name" value="EamA"/>
    <property type="match status" value="1"/>
</dbReference>
<accession>X7EI54</accession>
<dbReference type="Proteomes" id="UP000022447">
    <property type="component" value="Unassembled WGS sequence"/>
</dbReference>
<dbReference type="OrthoDB" id="9810239at2"/>
<dbReference type="RefSeq" id="WP_051489322.1">
    <property type="nucleotide sequence ID" value="NZ_JALZ01000004.1"/>
</dbReference>
<feature type="region of interest" description="Disordered" evidence="1">
    <location>
        <begin position="288"/>
        <end position="315"/>
    </location>
</feature>
<dbReference type="EMBL" id="JALZ01000004">
    <property type="protein sequence ID" value="ETX15560.1"/>
    <property type="molecule type" value="Genomic_DNA"/>
</dbReference>
<dbReference type="STRING" id="1449350.OCH239_14015"/>
<evidence type="ECO:0000313" key="4">
    <source>
        <dbReference type="Proteomes" id="UP000022447"/>
    </source>
</evidence>
<gene>
    <name evidence="3" type="ORF">OCH239_14015</name>
</gene>
<dbReference type="InterPro" id="IPR000620">
    <property type="entry name" value="EamA_dom"/>
</dbReference>
<sequence>MPRLSGPAIACIAALILSPDALFMRLSGMDAGQMVAWRAPIMAAIFLIAWALTARSRGTDIAAACTGAGLTVMGAQAVNNAAFPAGIALAPVAVMLLAVATVPVWAAVLGRVLYGERTDRATWITIAVVLAGIALAVTSESSSEIHGSAILGALCGLVTALALALNFVTLRHNPQIPLLLAMGAGGMVTGLSAVAITGPARMADGTIWAILVTAILILPVSFFMLSYASRHASAAVVSLFMLLETVLGPVWVWLGTGEAPTPRMLAGGAIVIGALALYLRHGARTRAKTRAAPLGGRRSEGLEGTPPPHATRARP</sequence>
<proteinExistence type="predicted"/>
<dbReference type="PANTHER" id="PTHR22911">
    <property type="entry name" value="ACYL-MALONYL CONDENSING ENZYME-RELATED"/>
    <property type="match status" value="1"/>
</dbReference>
<dbReference type="eggNOG" id="COG0697">
    <property type="taxonomic scope" value="Bacteria"/>
</dbReference>
<feature type="domain" description="EamA" evidence="2">
    <location>
        <begin position="6"/>
        <end position="137"/>
    </location>
</feature>
<reference evidence="3 4" key="1">
    <citation type="submission" date="2014-01" db="EMBL/GenBank/DDBJ databases">
        <title>Roseivivax halodurans JCM 10272 Genome Sequencing.</title>
        <authorList>
            <person name="Lai Q."/>
            <person name="Li G."/>
            <person name="Shao Z."/>
        </authorList>
    </citation>
    <scope>NUCLEOTIDE SEQUENCE [LARGE SCALE GENOMIC DNA]</scope>
    <source>
        <strain evidence="3 4">JCM 10272</strain>
    </source>
</reference>
<name>X7EI54_9RHOB</name>
<organism evidence="3 4">
    <name type="scientific">Roseivivax halodurans JCM 10272</name>
    <dbReference type="NCBI Taxonomy" id="1449350"/>
    <lineage>
        <taxon>Bacteria</taxon>
        <taxon>Pseudomonadati</taxon>
        <taxon>Pseudomonadota</taxon>
        <taxon>Alphaproteobacteria</taxon>
        <taxon>Rhodobacterales</taxon>
        <taxon>Roseobacteraceae</taxon>
        <taxon>Roseivivax</taxon>
    </lineage>
</organism>
<comment type="caution">
    <text evidence="3">The sequence shown here is derived from an EMBL/GenBank/DDBJ whole genome shotgun (WGS) entry which is preliminary data.</text>
</comment>
<dbReference type="GO" id="GO:0016020">
    <property type="term" value="C:membrane"/>
    <property type="evidence" value="ECO:0007669"/>
    <property type="project" value="InterPro"/>
</dbReference>
<evidence type="ECO:0000256" key="1">
    <source>
        <dbReference type="SAM" id="MobiDB-lite"/>
    </source>
</evidence>
<dbReference type="SUPFAM" id="SSF103481">
    <property type="entry name" value="Multidrug resistance efflux transporter EmrE"/>
    <property type="match status" value="2"/>
</dbReference>
<keyword evidence="4" id="KW-1185">Reference proteome</keyword>
<protein>
    <submittedName>
        <fullName evidence="3">Membrane protein</fullName>
    </submittedName>
</protein>
<dbReference type="InterPro" id="IPR037185">
    <property type="entry name" value="EmrE-like"/>
</dbReference>
<dbReference type="AlphaFoldDB" id="X7EI54"/>